<proteinExistence type="predicted"/>
<evidence type="ECO:0000256" key="7">
    <source>
        <dbReference type="ARBA" id="ARBA00023291"/>
    </source>
</evidence>
<comment type="cofactor">
    <cofactor evidence="1">
        <name>[3Fe-4S] cluster</name>
        <dbReference type="ChEBI" id="CHEBI:21137"/>
    </cofactor>
</comment>
<reference evidence="9 10" key="1">
    <citation type="submission" date="2018-05" db="EMBL/GenBank/DDBJ databases">
        <title>Genomic Encyclopedia of Type Strains, Phase IV (KMG-IV): sequencing the most valuable type-strain genomes for metagenomic binning, comparative biology and taxonomic classification.</title>
        <authorList>
            <person name="Goeker M."/>
        </authorList>
    </citation>
    <scope>NUCLEOTIDE SEQUENCE [LARGE SCALE GENOMIC DNA]</scope>
    <source>
        <strain evidence="9 10">DSM 44717</strain>
    </source>
</reference>
<evidence type="ECO:0000256" key="8">
    <source>
        <dbReference type="RuleBase" id="RU368020"/>
    </source>
</evidence>
<protein>
    <recommendedName>
        <fullName evidence="8">Ferredoxin</fullName>
    </recommendedName>
</protein>
<dbReference type="RefSeq" id="WP_110039745.1">
    <property type="nucleotide sequence ID" value="NZ_QGTL01000009.1"/>
</dbReference>
<dbReference type="PANTHER" id="PTHR36923">
    <property type="entry name" value="FERREDOXIN"/>
    <property type="match status" value="1"/>
</dbReference>
<dbReference type="InterPro" id="IPR051269">
    <property type="entry name" value="Fe-S_cluster_ET"/>
</dbReference>
<evidence type="ECO:0000256" key="3">
    <source>
        <dbReference type="ARBA" id="ARBA00022723"/>
    </source>
</evidence>
<evidence type="ECO:0000256" key="2">
    <source>
        <dbReference type="ARBA" id="ARBA00022448"/>
    </source>
</evidence>
<name>A0A317NEU0_9NOCA</name>
<dbReference type="Proteomes" id="UP000246410">
    <property type="component" value="Unassembled WGS sequence"/>
</dbReference>
<comment type="function">
    <text evidence="8">Ferredoxins are iron-sulfur proteins that transfer electrons in a wide variety of metabolic reactions.</text>
</comment>
<dbReference type="PRINTS" id="PR00352">
    <property type="entry name" value="3FE4SFRDOXIN"/>
</dbReference>
<dbReference type="SUPFAM" id="SSF54862">
    <property type="entry name" value="4Fe-4S ferredoxins"/>
    <property type="match status" value="1"/>
</dbReference>
<evidence type="ECO:0000256" key="5">
    <source>
        <dbReference type="ARBA" id="ARBA00023004"/>
    </source>
</evidence>
<keyword evidence="10" id="KW-1185">Reference proteome</keyword>
<accession>A0A317NEU0</accession>
<dbReference type="AlphaFoldDB" id="A0A317NEU0"/>
<evidence type="ECO:0000256" key="6">
    <source>
        <dbReference type="ARBA" id="ARBA00023014"/>
    </source>
</evidence>
<keyword evidence="3 8" id="KW-0479">Metal-binding</keyword>
<dbReference type="GO" id="GO:0009055">
    <property type="term" value="F:electron transfer activity"/>
    <property type="evidence" value="ECO:0007669"/>
    <property type="project" value="UniProtKB-UniRule"/>
</dbReference>
<keyword evidence="2 8" id="KW-0813">Transport</keyword>
<dbReference type="Pfam" id="PF13370">
    <property type="entry name" value="Fer4_13"/>
    <property type="match status" value="1"/>
</dbReference>
<evidence type="ECO:0000256" key="1">
    <source>
        <dbReference type="ARBA" id="ARBA00001927"/>
    </source>
</evidence>
<keyword evidence="6 8" id="KW-0411">Iron-sulfur</keyword>
<evidence type="ECO:0000256" key="4">
    <source>
        <dbReference type="ARBA" id="ARBA00022982"/>
    </source>
</evidence>
<dbReference type="GO" id="GO:0051538">
    <property type="term" value="F:3 iron, 4 sulfur cluster binding"/>
    <property type="evidence" value="ECO:0007669"/>
    <property type="project" value="UniProtKB-KW"/>
</dbReference>
<evidence type="ECO:0000313" key="9">
    <source>
        <dbReference type="EMBL" id="PWV72218.1"/>
    </source>
</evidence>
<dbReference type="GO" id="GO:0005506">
    <property type="term" value="F:iron ion binding"/>
    <property type="evidence" value="ECO:0007669"/>
    <property type="project" value="UniProtKB-UniRule"/>
</dbReference>
<dbReference type="PANTHER" id="PTHR36923:SF3">
    <property type="entry name" value="FERREDOXIN"/>
    <property type="match status" value="1"/>
</dbReference>
<keyword evidence="5 8" id="KW-0408">Iron</keyword>
<dbReference type="InterPro" id="IPR001080">
    <property type="entry name" value="3Fe4S_ferredoxin"/>
</dbReference>
<dbReference type="Gene3D" id="3.30.70.20">
    <property type="match status" value="1"/>
</dbReference>
<evidence type="ECO:0000313" key="10">
    <source>
        <dbReference type="Proteomes" id="UP000246410"/>
    </source>
</evidence>
<keyword evidence="7" id="KW-0003">3Fe-4S</keyword>
<organism evidence="9 10">
    <name type="scientific">Nocardia neocaledoniensis</name>
    <dbReference type="NCBI Taxonomy" id="236511"/>
    <lineage>
        <taxon>Bacteria</taxon>
        <taxon>Bacillati</taxon>
        <taxon>Actinomycetota</taxon>
        <taxon>Actinomycetes</taxon>
        <taxon>Mycobacteriales</taxon>
        <taxon>Nocardiaceae</taxon>
        <taxon>Nocardia</taxon>
    </lineage>
</organism>
<keyword evidence="4 8" id="KW-0249">Electron transport</keyword>
<sequence length="67" mass="6932">MSGLRIAADRDRCIAAGMCALLAGAVFDQDDTDGRVLLLDPTPGTNHTAVREAVETCPSGALTVDES</sequence>
<dbReference type="EMBL" id="QGTL01000009">
    <property type="protein sequence ID" value="PWV72218.1"/>
    <property type="molecule type" value="Genomic_DNA"/>
</dbReference>
<comment type="caution">
    <text evidence="9">The sequence shown here is derived from an EMBL/GenBank/DDBJ whole genome shotgun (WGS) entry which is preliminary data.</text>
</comment>
<gene>
    <name evidence="9" type="ORF">DFR69_109134</name>
</gene>